<reference evidence="6" key="1">
    <citation type="journal article" date="2020" name="Nature">
        <title>Giant virus diversity and host interactions through global metagenomics.</title>
        <authorList>
            <person name="Schulz F."/>
            <person name="Roux S."/>
            <person name="Paez-Espino D."/>
            <person name="Jungbluth S."/>
            <person name="Walsh D.A."/>
            <person name="Denef V.J."/>
            <person name="McMahon K.D."/>
            <person name="Konstantinidis K.T."/>
            <person name="Eloe-Fadrosh E.A."/>
            <person name="Kyrpides N.C."/>
            <person name="Woyke T."/>
        </authorList>
    </citation>
    <scope>NUCLEOTIDE SEQUENCE</scope>
    <source>
        <strain evidence="6">GVMAG-S-3300012000-53</strain>
    </source>
</reference>
<dbReference type="HAMAP" id="MF_00008">
    <property type="entry name" value="Thymidy_synth_bact"/>
    <property type="match status" value="1"/>
</dbReference>
<dbReference type="Pfam" id="PF00303">
    <property type="entry name" value="Thymidylat_synt"/>
    <property type="match status" value="1"/>
</dbReference>
<dbReference type="FunFam" id="3.30.572.10:FF:000013">
    <property type="entry name" value="Thymidylate synthase"/>
    <property type="match status" value="1"/>
</dbReference>
<dbReference type="InterPro" id="IPR045097">
    <property type="entry name" value="Thymidate_synth/dCMP_Mease"/>
</dbReference>
<keyword evidence="4" id="KW-0545">Nucleotide biosynthesis</keyword>
<dbReference type="GO" id="GO:0032259">
    <property type="term" value="P:methylation"/>
    <property type="evidence" value="ECO:0007669"/>
    <property type="project" value="UniProtKB-KW"/>
</dbReference>
<organism evidence="6">
    <name type="scientific">viral metagenome</name>
    <dbReference type="NCBI Taxonomy" id="1070528"/>
    <lineage>
        <taxon>unclassified sequences</taxon>
        <taxon>metagenomes</taxon>
        <taxon>organismal metagenomes</taxon>
    </lineage>
</organism>
<dbReference type="InterPro" id="IPR036926">
    <property type="entry name" value="Thymidate_synth/dCMP_Mease_sf"/>
</dbReference>
<dbReference type="EC" id="2.1.1.45" evidence="1"/>
<dbReference type="EMBL" id="MN740890">
    <property type="protein sequence ID" value="QHU16805.1"/>
    <property type="molecule type" value="Genomic_DNA"/>
</dbReference>
<evidence type="ECO:0000256" key="4">
    <source>
        <dbReference type="ARBA" id="ARBA00022727"/>
    </source>
</evidence>
<dbReference type="Gene3D" id="3.30.572.10">
    <property type="entry name" value="Thymidylate synthase/dCMP hydroxymethylase domain"/>
    <property type="match status" value="1"/>
</dbReference>
<dbReference type="PRINTS" id="PR00108">
    <property type="entry name" value="THYMDSNTHASE"/>
</dbReference>
<name>A0A6C0KFM8_9ZZZZ</name>
<dbReference type="InterPro" id="IPR020940">
    <property type="entry name" value="Thymidylate_synthase_AS"/>
</dbReference>
<dbReference type="AlphaFoldDB" id="A0A6C0KFM8"/>
<protein>
    <recommendedName>
        <fullName evidence="1">thymidylate synthase</fullName>
        <ecNumber evidence="1">2.1.1.45</ecNumber>
    </recommendedName>
</protein>
<proteinExistence type="inferred from homology"/>
<dbReference type="PROSITE" id="PS00091">
    <property type="entry name" value="THYMIDYLATE_SYNTHASE"/>
    <property type="match status" value="1"/>
</dbReference>
<dbReference type="InterPro" id="IPR000398">
    <property type="entry name" value="Thymidylate_synthase"/>
</dbReference>
<dbReference type="SUPFAM" id="SSF55831">
    <property type="entry name" value="Thymidylate synthase/dCMP hydroxymethylase"/>
    <property type="match status" value="1"/>
</dbReference>
<evidence type="ECO:0000256" key="2">
    <source>
        <dbReference type="ARBA" id="ARBA00022603"/>
    </source>
</evidence>
<dbReference type="GO" id="GO:0005739">
    <property type="term" value="C:mitochondrion"/>
    <property type="evidence" value="ECO:0007669"/>
    <property type="project" value="TreeGrafter"/>
</dbReference>
<dbReference type="GO" id="GO:0005829">
    <property type="term" value="C:cytosol"/>
    <property type="evidence" value="ECO:0007669"/>
    <property type="project" value="TreeGrafter"/>
</dbReference>
<dbReference type="PANTHER" id="PTHR11548">
    <property type="entry name" value="THYMIDYLATE SYNTHASE 1"/>
    <property type="match status" value="1"/>
</dbReference>
<sequence>MDKHPEEQYLQLIREIMNHGVLEETRNGITKSIFGYFMKFSLNNGELPLLTTKKVAWKTCFHELTWFIKGSTDNRELQNKNVHIWDGNASREFLDSRGLHHYEENDLGPIYGHQWRHFNASYTDYNTDYSGKGVDQLANIIRELQTTEGRKSRRLIISAWNPVQLPEMALPPCHVLMQFNVHSDKYLSCSLYQRSGDVGLGVPFNIASYSFLTHIIAKHCGLIPYEFVYTLGNAHIYEEHLSALSEQMKREPYPFPKISFKQKHENIEDYEICDIEWIEPYVFHEPIKMIMKA</sequence>
<keyword evidence="3" id="KW-0808">Transferase</keyword>
<evidence type="ECO:0000256" key="1">
    <source>
        <dbReference type="ARBA" id="ARBA00011947"/>
    </source>
</evidence>
<evidence type="ECO:0000256" key="3">
    <source>
        <dbReference type="ARBA" id="ARBA00022679"/>
    </source>
</evidence>
<evidence type="ECO:0000313" key="6">
    <source>
        <dbReference type="EMBL" id="QHU16805.1"/>
    </source>
</evidence>
<keyword evidence="2" id="KW-0489">Methyltransferase</keyword>
<dbReference type="PANTHER" id="PTHR11548:SF2">
    <property type="entry name" value="THYMIDYLATE SYNTHASE"/>
    <property type="match status" value="1"/>
</dbReference>
<accession>A0A6C0KFM8</accession>
<dbReference type="GO" id="GO:0006231">
    <property type="term" value="P:dTMP biosynthetic process"/>
    <property type="evidence" value="ECO:0007669"/>
    <property type="project" value="InterPro"/>
</dbReference>
<dbReference type="InterPro" id="IPR023451">
    <property type="entry name" value="Thymidate_synth/dCMP_Mease_dom"/>
</dbReference>
<dbReference type="CDD" id="cd00351">
    <property type="entry name" value="TS_Pyrimidine_HMase"/>
    <property type="match status" value="1"/>
</dbReference>
<evidence type="ECO:0000259" key="5">
    <source>
        <dbReference type="Pfam" id="PF00303"/>
    </source>
</evidence>
<feature type="domain" description="Thymidylate synthase/dCMP hydroxymethylase" evidence="5">
    <location>
        <begin position="7"/>
        <end position="291"/>
    </location>
</feature>
<dbReference type="NCBIfam" id="TIGR03284">
    <property type="entry name" value="thym_sym"/>
    <property type="match status" value="1"/>
</dbReference>
<dbReference type="GO" id="GO:0004799">
    <property type="term" value="F:thymidylate synthase activity"/>
    <property type="evidence" value="ECO:0007669"/>
    <property type="project" value="UniProtKB-EC"/>
</dbReference>